<dbReference type="AlphaFoldDB" id="A0A8J6IST5"/>
<keyword evidence="6" id="KW-0521">NADP</keyword>
<dbReference type="SUPFAM" id="SSF51735">
    <property type="entry name" value="NAD(P)-binding Rossmann-fold domains"/>
    <property type="match status" value="1"/>
</dbReference>
<evidence type="ECO:0000313" key="9">
    <source>
        <dbReference type="Proteomes" id="UP000601768"/>
    </source>
</evidence>
<proteinExistence type="inferred from homology"/>
<comment type="catalytic activity">
    <reaction evidence="5 6">
        <text>dTDP-beta-L-rhamnose + NADP(+) = dTDP-4-dehydro-beta-L-rhamnose + NADPH + H(+)</text>
        <dbReference type="Rhea" id="RHEA:21796"/>
        <dbReference type="ChEBI" id="CHEBI:15378"/>
        <dbReference type="ChEBI" id="CHEBI:57510"/>
        <dbReference type="ChEBI" id="CHEBI:57783"/>
        <dbReference type="ChEBI" id="CHEBI:58349"/>
        <dbReference type="ChEBI" id="CHEBI:62830"/>
        <dbReference type="EC" id="1.1.1.133"/>
    </reaction>
</comment>
<dbReference type="CDD" id="cd05254">
    <property type="entry name" value="dTDP_HR_like_SDR_e"/>
    <property type="match status" value="1"/>
</dbReference>
<evidence type="ECO:0000259" key="7">
    <source>
        <dbReference type="Pfam" id="PF04321"/>
    </source>
</evidence>
<organism evidence="8 9">
    <name type="scientific">Neptunicella marina</name>
    <dbReference type="NCBI Taxonomy" id="2125989"/>
    <lineage>
        <taxon>Bacteria</taxon>
        <taxon>Pseudomonadati</taxon>
        <taxon>Pseudomonadota</taxon>
        <taxon>Gammaproteobacteria</taxon>
        <taxon>Alteromonadales</taxon>
        <taxon>Alteromonadaceae</taxon>
        <taxon>Neptunicella</taxon>
    </lineage>
</organism>
<accession>A0A8J6IST5</accession>
<comment type="pathway">
    <text evidence="1 6">Carbohydrate biosynthesis; dTDP-L-rhamnose biosynthesis.</text>
</comment>
<evidence type="ECO:0000256" key="2">
    <source>
        <dbReference type="ARBA" id="ARBA00010944"/>
    </source>
</evidence>
<gene>
    <name evidence="8" type="primary">rfbD</name>
    <name evidence="8" type="ORF">H8B19_03620</name>
</gene>
<dbReference type="Pfam" id="PF04321">
    <property type="entry name" value="RmlD_sub_bind"/>
    <property type="match status" value="1"/>
</dbReference>
<evidence type="ECO:0000256" key="4">
    <source>
        <dbReference type="ARBA" id="ARBA00017099"/>
    </source>
</evidence>
<dbReference type="GO" id="GO:0009243">
    <property type="term" value="P:O antigen biosynthetic process"/>
    <property type="evidence" value="ECO:0007669"/>
    <property type="project" value="UniProtKB-UniPathway"/>
</dbReference>
<dbReference type="UniPathway" id="UPA00124"/>
<dbReference type="EMBL" id="JACNEP010000002">
    <property type="protein sequence ID" value="MBC3764951.1"/>
    <property type="molecule type" value="Genomic_DNA"/>
</dbReference>
<comment type="caution">
    <text evidence="8">The sequence shown here is derived from an EMBL/GenBank/DDBJ whole genome shotgun (WGS) entry which is preliminary data.</text>
</comment>
<evidence type="ECO:0000256" key="3">
    <source>
        <dbReference type="ARBA" id="ARBA00012929"/>
    </source>
</evidence>
<dbReference type="InterPro" id="IPR005913">
    <property type="entry name" value="dTDP_dehydrorham_reduct"/>
</dbReference>
<dbReference type="GO" id="GO:0008831">
    <property type="term" value="F:dTDP-4-dehydrorhamnose reductase activity"/>
    <property type="evidence" value="ECO:0007669"/>
    <property type="project" value="UniProtKB-EC"/>
</dbReference>
<protein>
    <recommendedName>
        <fullName evidence="4 6">dTDP-4-dehydrorhamnose reductase</fullName>
        <ecNumber evidence="3 6">1.1.1.133</ecNumber>
    </recommendedName>
</protein>
<name>A0A8J6IST5_9ALTE</name>
<keyword evidence="9" id="KW-1185">Reference proteome</keyword>
<dbReference type="Gene3D" id="3.40.50.720">
    <property type="entry name" value="NAD(P)-binding Rossmann-like Domain"/>
    <property type="match status" value="1"/>
</dbReference>
<dbReference type="Gene3D" id="3.90.25.10">
    <property type="entry name" value="UDP-galactose 4-epimerase, domain 1"/>
    <property type="match status" value="1"/>
</dbReference>
<evidence type="ECO:0000256" key="5">
    <source>
        <dbReference type="ARBA" id="ARBA00048200"/>
    </source>
</evidence>
<evidence type="ECO:0000256" key="1">
    <source>
        <dbReference type="ARBA" id="ARBA00004781"/>
    </source>
</evidence>
<dbReference type="PANTHER" id="PTHR10491">
    <property type="entry name" value="DTDP-4-DEHYDRORHAMNOSE REDUCTASE"/>
    <property type="match status" value="1"/>
</dbReference>
<dbReference type="InterPro" id="IPR036291">
    <property type="entry name" value="NAD(P)-bd_dom_sf"/>
</dbReference>
<dbReference type="EC" id="1.1.1.133" evidence="3 6"/>
<feature type="domain" description="RmlD-like substrate binding" evidence="7">
    <location>
        <begin position="9"/>
        <end position="290"/>
    </location>
</feature>
<comment type="cofactor">
    <cofactor evidence="6">
        <name>Mg(2+)</name>
        <dbReference type="ChEBI" id="CHEBI:18420"/>
    </cofactor>
    <text evidence="6">Binds 1 Mg(2+) ion per monomer.</text>
</comment>
<evidence type="ECO:0000313" key="8">
    <source>
        <dbReference type="EMBL" id="MBC3764951.1"/>
    </source>
</evidence>
<dbReference type="GO" id="GO:0005829">
    <property type="term" value="C:cytosol"/>
    <property type="evidence" value="ECO:0007669"/>
    <property type="project" value="TreeGrafter"/>
</dbReference>
<reference evidence="8" key="2">
    <citation type="submission" date="2020-08" db="EMBL/GenBank/DDBJ databases">
        <authorList>
            <person name="Lai Q."/>
        </authorList>
    </citation>
    <scope>NUCLEOTIDE SEQUENCE</scope>
    <source>
        <strain evidence="8">S27-2</strain>
    </source>
</reference>
<comment type="similarity">
    <text evidence="2 6">Belongs to the dTDP-4-dehydrorhamnose reductase family.</text>
</comment>
<dbReference type="UniPathway" id="UPA00281"/>
<keyword evidence="6 8" id="KW-0560">Oxidoreductase</keyword>
<dbReference type="GO" id="GO:0019305">
    <property type="term" value="P:dTDP-rhamnose biosynthetic process"/>
    <property type="evidence" value="ECO:0007669"/>
    <property type="project" value="UniProtKB-UniPathway"/>
</dbReference>
<dbReference type="PANTHER" id="PTHR10491:SF4">
    <property type="entry name" value="METHIONINE ADENOSYLTRANSFERASE 2 SUBUNIT BETA"/>
    <property type="match status" value="1"/>
</dbReference>
<dbReference type="NCBIfam" id="TIGR01214">
    <property type="entry name" value="rmlD"/>
    <property type="match status" value="1"/>
</dbReference>
<evidence type="ECO:0000256" key="6">
    <source>
        <dbReference type="RuleBase" id="RU364082"/>
    </source>
</evidence>
<dbReference type="InterPro" id="IPR029903">
    <property type="entry name" value="RmlD-like-bd"/>
</dbReference>
<sequence length="291" mass="31829">MLRERPNVIVVIGKSGQLAQAIRVNADPQSMVFMGRDDIDIVDFDKMSLSLDTHKITAVINASAYTAVDNAESDETSAFLLNEKAVKNLAVYCKNKSLRFIHVSTDYVFGGSKGSPYLPTDDYAPQSIYGASKMAGEVAVKDILGELGCIIRTSWVYSEFGNNFVKTMLRLMKEKPQLGVIDDQIGSPTSAIALAQACLTAVEKNISGVHHFTDAGVASWYDFAVSIQRCALDNGLLEHPIPIKAIPTSAYPTPAKRPSYSVLDKHSMIDAFGIEPRHWQAELESVLSKLK</sequence>
<comment type="function">
    <text evidence="6">Catalyzes the reduction of dTDP-6-deoxy-L-lyxo-4-hexulose to yield dTDP-L-rhamnose.</text>
</comment>
<reference evidence="8" key="1">
    <citation type="journal article" date="2018" name="Int. J. Syst. Evol. Microbiol.">
        <title>Neptunicella marina gen. nov., sp. nov., isolated from surface seawater.</title>
        <authorList>
            <person name="Liu X."/>
            <person name="Lai Q."/>
            <person name="Du Y."/>
            <person name="Zhang X."/>
            <person name="Liu Z."/>
            <person name="Sun F."/>
            <person name="Shao Z."/>
        </authorList>
    </citation>
    <scope>NUCLEOTIDE SEQUENCE</scope>
    <source>
        <strain evidence="8">S27-2</strain>
    </source>
</reference>
<dbReference type="Proteomes" id="UP000601768">
    <property type="component" value="Unassembled WGS sequence"/>
</dbReference>